<dbReference type="AlphaFoldDB" id="A0A432G4C5"/>
<name>A0A432G4C5_9DELT</name>
<gene>
    <name evidence="1" type="ORF">DSY97_07555</name>
</gene>
<evidence type="ECO:0000313" key="1">
    <source>
        <dbReference type="EMBL" id="RTZ78475.1"/>
    </source>
</evidence>
<protein>
    <submittedName>
        <fullName evidence="1">Uncharacterized protein</fullName>
    </submittedName>
</protein>
<sequence length="61" mass="7189">MFSNNVITYLWRIALSEQNPVFIPWPTNIPDVFHKACDIVSMDHRSSKLQEKFFASDIWGF</sequence>
<dbReference type="Proteomes" id="UP000286801">
    <property type="component" value="Unassembled WGS sequence"/>
</dbReference>
<comment type="caution">
    <text evidence="1">The sequence shown here is derived from an EMBL/GenBank/DDBJ whole genome shotgun (WGS) entry which is preliminary data.</text>
</comment>
<organism evidence="1 2">
    <name type="scientific">SAR324 cluster bacterium</name>
    <dbReference type="NCBI Taxonomy" id="2024889"/>
    <lineage>
        <taxon>Bacteria</taxon>
        <taxon>Deltaproteobacteria</taxon>
        <taxon>SAR324 cluster</taxon>
    </lineage>
</organism>
<evidence type="ECO:0000313" key="2">
    <source>
        <dbReference type="Proteomes" id="UP000286801"/>
    </source>
</evidence>
<dbReference type="EMBL" id="QNZL01000203">
    <property type="protein sequence ID" value="RTZ78475.1"/>
    <property type="molecule type" value="Genomic_DNA"/>
</dbReference>
<accession>A0A432G4C5</accession>
<reference evidence="1 2" key="1">
    <citation type="submission" date="2018-06" db="EMBL/GenBank/DDBJ databases">
        <title>Combined omics and stable isotope probing to characterize newly discovered Mariana Back-Arc vent microbial communities.</title>
        <authorList>
            <person name="Trembath-Reichert E."/>
            <person name="Huber J.A."/>
        </authorList>
    </citation>
    <scope>NUCLEOTIDE SEQUENCE [LARGE SCALE GENOMIC DNA]</scope>
    <source>
        <strain evidence="1">MAG 63_1</strain>
    </source>
</reference>
<proteinExistence type="predicted"/>